<keyword evidence="3" id="KW-1185">Reference proteome</keyword>
<dbReference type="Proteomes" id="UP000054279">
    <property type="component" value="Unassembled WGS sequence"/>
</dbReference>
<protein>
    <submittedName>
        <fullName evidence="2">Uncharacterized protein</fullName>
    </submittedName>
</protein>
<dbReference type="EMBL" id="KN837179">
    <property type="protein sequence ID" value="KIJ36339.1"/>
    <property type="molecule type" value="Genomic_DNA"/>
</dbReference>
<evidence type="ECO:0000313" key="2">
    <source>
        <dbReference type="EMBL" id="KIJ36339.1"/>
    </source>
</evidence>
<feature type="compositionally biased region" description="Basic and acidic residues" evidence="1">
    <location>
        <begin position="47"/>
        <end position="61"/>
    </location>
</feature>
<evidence type="ECO:0000256" key="1">
    <source>
        <dbReference type="SAM" id="MobiDB-lite"/>
    </source>
</evidence>
<dbReference type="Gene3D" id="1.20.1280.140">
    <property type="match status" value="1"/>
</dbReference>
<dbReference type="HOGENOM" id="CLU_1714439_0_0_1"/>
<reference evidence="2 3" key="1">
    <citation type="submission" date="2014-06" db="EMBL/GenBank/DDBJ databases">
        <title>Evolutionary Origins and Diversification of the Mycorrhizal Mutualists.</title>
        <authorList>
            <consortium name="DOE Joint Genome Institute"/>
            <consortium name="Mycorrhizal Genomics Consortium"/>
            <person name="Kohler A."/>
            <person name="Kuo A."/>
            <person name="Nagy L.G."/>
            <person name="Floudas D."/>
            <person name="Copeland A."/>
            <person name="Barry K.W."/>
            <person name="Cichocki N."/>
            <person name="Veneault-Fourrey C."/>
            <person name="LaButti K."/>
            <person name="Lindquist E.A."/>
            <person name="Lipzen A."/>
            <person name="Lundell T."/>
            <person name="Morin E."/>
            <person name="Murat C."/>
            <person name="Riley R."/>
            <person name="Ohm R."/>
            <person name="Sun H."/>
            <person name="Tunlid A."/>
            <person name="Henrissat B."/>
            <person name="Grigoriev I.V."/>
            <person name="Hibbett D.S."/>
            <person name="Martin F."/>
        </authorList>
    </citation>
    <scope>NUCLEOTIDE SEQUENCE [LARGE SCALE GENOMIC DNA]</scope>
    <source>
        <strain evidence="2 3">SS14</strain>
    </source>
</reference>
<gene>
    <name evidence="2" type="ORF">M422DRAFT_782255</name>
</gene>
<dbReference type="OrthoDB" id="3485059at2759"/>
<organism evidence="2 3">
    <name type="scientific">Sphaerobolus stellatus (strain SS14)</name>
    <dbReference type="NCBI Taxonomy" id="990650"/>
    <lineage>
        <taxon>Eukaryota</taxon>
        <taxon>Fungi</taxon>
        <taxon>Dikarya</taxon>
        <taxon>Basidiomycota</taxon>
        <taxon>Agaricomycotina</taxon>
        <taxon>Agaricomycetes</taxon>
        <taxon>Phallomycetidae</taxon>
        <taxon>Geastrales</taxon>
        <taxon>Sphaerobolaceae</taxon>
        <taxon>Sphaerobolus</taxon>
    </lineage>
</organism>
<name>A0A0C9UNA0_SPHS4</name>
<sequence length="153" mass="15728">MRDDVGGNVTCSCLGLFGQWHAEGTGSLRVVPCRGALPGDPPLSRKSTQEGLERLALDPSRRGKRLGGGGSESRGPPALTNIATKKSLFDALPITGLGSVAKANIKTLSTDTSTFETAFINASPADIKLNATAVVNTINTAFTTAIAANTSEA</sequence>
<proteinExistence type="predicted"/>
<dbReference type="AlphaFoldDB" id="A0A0C9UNA0"/>
<evidence type="ECO:0000313" key="3">
    <source>
        <dbReference type="Proteomes" id="UP000054279"/>
    </source>
</evidence>
<accession>A0A0C9UNA0</accession>
<feature type="region of interest" description="Disordered" evidence="1">
    <location>
        <begin position="39"/>
        <end position="79"/>
    </location>
</feature>